<evidence type="ECO:0000256" key="7">
    <source>
        <dbReference type="SAM" id="Coils"/>
    </source>
</evidence>
<dbReference type="PROSITE" id="PS00018">
    <property type="entry name" value="EF_HAND_1"/>
    <property type="match status" value="2"/>
</dbReference>
<evidence type="ECO:0000256" key="6">
    <source>
        <dbReference type="ARBA" id="ARBA00023136"/>
    </source>
</evidence>
<evidence type="ECO:0000256" key="3">
    <source>
        <dbReference type="ARBA" id="ARBA00022692"/>
    </source>
</evidence>
<dbReference type="Pfam" id="PF16166">
    <property type="entry name" value="TIC20"/>
    <property type="match status" value="1"/>
</dbReference>
<sequence>MIAFTKKAALLAVILSTATAFTVPSPKFTARSGLYLQRNYEASKISTTRLRDSANSDDKDSEIERLRSMAAQLRAEASSLEAEKAQQLADVAERAFRKFDIDQDGMVSLSELKSGLEKVLKTELSDNRVKQLMESFDASGDGALQIDEFPVVDRFRNKLEALAREEKQTAADAQKQAKLEEEAAALAQARLEILNDKPPSRSDKFLSLLPYLFPLMDGLQYGRFLLEGGDGGNPFVVILAVLYGVYRSIPFSGFAAFFALSFLSGNPSLNRLVRFNMQQAIYVDIALFFPGLITGLSSFILQQAGVTLPPGVSELSYDLIFASLVLTLAYCTISSVFGIEPDKIPLISNAVKDRMPTIDMFDMDGNFVPREGGEEKDDDKSEK</sequence>
<gene>
    <name evidence="11" type="ORF">EANT1437_LOCUS2551</name>
    <name evidence="12" type="ORF">EANT1437_LOCUS2552</name>
</gene>
<feature type="coiled-coil region" evidence="7">
    <location>
        <begin position="152"/>
        <end position="197"/>
    </location>
</feature>
<evidence type="ECO:0000256" key="8">
    <source>
        <dbReference type="SAM" id="Phobius"/>
    </source>
</evidence>
<feature type="transmembrane region" description="Helical" evidence="8">
    <location>
        <begin position="320"/>
        <end position="339"/>
    </location>
</feature>
<dbReference type="SUPFAM" id="SSF47473">
    <property type="entry name" value="EF-hand"/>
    <property type="match status" value="1"/>
</dbReference>
<evidence type="ECO:0000256" key="4">
    <source>
        <dbReference type="ARBA" id="ARBA00022837"/>
    </source>
</evidence>
<keyword evidence="3 8" id="KW-0812">Transmembrane</keyword>
<protein>
    <recommendedName>
        <fullName evidence="10">EF-hand domain-containing protein</fullName>
    </recommendedName>
</protein>
<dbReference type="InterPro" id="IPR018247">
    <property type="entry name" value="EF_Hand_1_Ca_BS"/>
</dbReference>
<dbReference type="PROSITE" id="PS50222">
    <property type="entry name" value="EF_HAND_2"/>
    <property type="match status" value="1"/>
</dbReference>
<evidence type="ECO:0000313" key="11">
    <source>
        <dbReference type="EMBL" id="CAD9658749.1"/>
    </source>
</evidence>
<feature type="domain" description="EF-hand" evidence="10">
    <location>
        <begin position="87"/>
        <end position="122"/>
    </location>
</feature>
<evidence type="ECO:0000256" key="5">
    <source>
        <dbReference type="ARBA" id="ARBA00022989"/>
    </source>
</evidence>
<feature type="coiled-coil region" evidence="7">
    <location>
        <begin position="56"/>
        <end position="95"/>
    </location>
</feature>
<feature type="transmembrane region" description="Helical" evidence="8">
    <location>
        <begin position="281"/>
        <end position="300"/>
    </location>
</feature>
<dbReference type="PANTHER" id="PTHR33510:SF5">
    <property type="entry name" value="PROTEIN TIC 20-II, CHLOROPLASTIC"/>
    <property type="match status" value="1"/>
</dbReference>
<dbReference type="EMBL" id="HBHI01005100">
    <property type="protein sequence ID" value="CAD9658750.1"/>
    <property type="molecule type" value="Transcribed_RNA"/>
</dbReference>
<dbReference type="Gene3D" id="1.10.238.10">
    <property type="entry name" value="EF-hand"/>
    <property type="match status" value="1"/>
</dbReference>
<dbReference type="PANTHER" id="PTHR33510">
    <property type="entry name" value="PROTEIN TIC 20-II, CHLOROPLASTIC"/>
    <property type="match status" value="1"/>
</dbReference>
<dbReference type="EMBL" id="HBHI01005099">
    <property type="protein sequence ID" value="CAD9658749.1"/>
    <property type="molecule type" value="Transcribed_RNA"/>
</dbReference>
<name>A0A6U0Q2Q4_9STRA</name>
<proteinExistence type="inferred from homology"/>
<dbReference type="InterPro" id="IPR005691">
    <property type="entry name" value="Tic20"/>
</dbReference>
<accession>A0A6U0Q2Q4</accession>
<dbReference type="InterPro" id="IPR002048">
    <property type="entry name" value="EF_hand_dom"/>
</dbReference>
<evidence type="ECO:0000256" key="1">
    <source>
        <dbReference type="ARBA" id="ARBA00004508"/>
    </source>
</evidence>
<evidence type="ECO:0000313" key="12">
    <source>
        <dbReference type="EMBL" id="CAD9658750.1"/>
    </source>
</evidence>
<organism evidence="12">
    <name type="scientific">Eucampia antarctica</name>
    <dbReference type="NCBI Taxonomy" id="49252"/>
    <lineage>
        <taxon>Eukaryota</taxon>
        <taxon>Sar</taxon>
        <taxon>Stramenopiles</taxon>
        <taxon>Ochrophyta</taxon>
        <taxon>Bacillariophyta</taxon>
        <taxon>Mediophyceae</taxon>
        <taxon>Biddulphiophycidae</taxon>
        <taxon>Hemiaulales</taxon>
        <taxon>Hemiaulaceae</taxon>
        <taxon>Eucampia</taxon>
    </lineage>
</organism>
<feature type="transmembrane region" description="Helical" evidence="8">
    <location>
        <begin position="235"/>
        <end position="260"/>
    </location>
</feature>
<feature type="chain" id="PRO_5035585205" description="EF-hand domain-containing protein" evidence="9">
    <location>
        <begin position="21"/>
        <end position="383"/>
    </location>
</feature>
<dbReference type="CDD" id="cd00051">
    <property type="entry name" value="EFh"/>
    <property type="match status" value="1"/>
</dbReference>
<reference evidence="12" key="1">
    <citation type="submission" date="2021-01" db="EMBL/GenBank/DDBJ databases">
        <authorList>
            <person name="Corre E."/>
            <person name="Pelletier E."/>
            <person name="Niang G."/>
            <person name="Scheremetjew M."/>
            <person name="Finn R."/>
            <person name="Kale V."/>
            <person name="Holt S."/>
            <person name="Cochrane G."/>
            <person name="Meng A."/>
            <person name="Brown T."/>
            <person name="Cohen L."/>
        </authorList>
    </citation>
    <scope>NUCLEOTIDE SEQUENCE</scope>
    <source>
        <strain evidence="12">CCMP1452</strain>
    </source>
</reference>
<dbReference type="GO" id="GO:0005509">
    <property type="term" value="F:calcium ion binding"/>
    <property type="evidence" value="ECO:0007669"/>
    <property type="project" value="InterPro"/>
</dbReference>
<dbReference type="GO" id="GO:0031969">
    <property type="term" value="C:chloroplast membrane"/>
    <property type="evidence" value="ECO:0007669"/>
    <property type="project" value="UniProtKB-SubCell"/>
</dbReference>
<dbReference type="InterPro" id="IPR011992">
    <property type="entry name" value="EF-hand-dom_pair"/>
</dbReference>
<dbReference type="Pfam" id="PF13499">
    <property type="entry name" value="EF-hand_7"/>
    <property type="match status" value="1"/>
</dbReference>
<feature type="signal peptide" evidence="9">
    <location>
        <begin position="1"/>
        <end position="20"/>
    </location>
</feature>
<keyword evidence="5 8" id="KW-1133">Transmembrane helix</keyword>
<keyword evidence="7" id="KW-0175">Coiled coil</keyword>
<evidence type="ECO:0000256" key="2">
    <source>
        <dbReference type="ARBA" id="ARBA00009596"/>
    </source>
</evidence>
<dbReference type="SMART" id="SM00054">
    <property type="entry name" value="EFh"/>
    <property type="match status" value="2"/>
</dbReference>
<keyword evidence="6 8" id="KW-0472">Membrane</keyword>
<dbReference type="AlphaFoldDB" id="A0A6U0Q2Q4"/>
<keyword evidence="4" id="KW-0106">Calcium</keyword>
<evidence type="ECO:0000256" key="9">
    <source>
        <dbReference type="SAM" id="SignalP"/>
    </source>
</evidence>
<evidence type="ECO:0000259" key="10">
    <source>
        <dbReference type="PROSITE" id="PS50222"/>
    </source>
</evidence>
<comment type="similarity">
    <text evidence="2">Belongs to the Tic20 family.</text>
</comment>
<comment type="subcellular location">
    <subcellularLocation>
        <location evidence="1">Plastid</location>
        <location evidence="1">Chloroplast membrane</location>
        <topology evidence="1">Multi-pass membrane protein</topology>
    </subcellularLocation>
</comment>
<keyword evidence="9" id="KW-0732">Signal</keyword>